<dbReference type="GO" id="GO:0000155">
    <property type="term" value="F:phosphorelay sensor kinase activity"/>
    <property type="evidence" value="ECO:0007669"/>
    <property type="project" value="InterPro"/>
</dbReference>
<evidence type="ECO:0000256" key="5">
    <source>
        <dbReference type="ARBA" id="ARBA00022777"/>
    </source>
</evidence>
<protein>
    <recommendedName>
        <fullName evidence="2">histidine kinase</fullName>
        <ecNumber evidence="2">2.7.13.3</ecNumber>
    </recommendedName>
</protein>
<dbReference type="EC" id="2.7.13.3" evidence="2"/>
<evidence type="ECO:0000259" key="6">
    <source>
        <dbReference type="PROSITE" id="PS50109"/>
    </source>
</evidence>
<dbReference type="InterPro" id="IPR000014">
    <property type="entry name" value="PAS"/>
</dbReference>
<dbReference type="InterPro" id="IPR013655">
    <property type="entry name" value="PAS_fold_3"/>
</dbReference>
<keyword evidence="5" id="KW-0418">Kinase</keyword>
<dbReference type="SMART" id="SM00387">
    <property type="entry name" value="HATPase_c"/>
    <property type="match status" value="1"/>
</dbReference>
<dbReference type="Gene3D" id="1.10.287.130">
    <property type="match status" value="1"/>
</dbReference>
<dbReference type="InterPro" id="IPR036890">
    <property type="entry name" value="HATPase_C_sf"/>
</dbReference>
<dbReference type="RefSeq" id="WP_321389504.1">
    <property type="nucleotide sequence ID" value="NZ_CP139487.1"/>
</dbReference>
<evidence type="ECO:0000256" key="3">
    <source>
        <dbReference type="ARBA" id="ARBA00022553"/>
    </source>
</evidence>
<organism evidence="8 9">
    <name type="scientific">Peredibacter starrii</name>
    <dbReference type="NCBI Taxonomy" id="28202"/>
    <lineage>
        <taxon>Bacteria</taxon>
        <taxon>Pseudomonadati</taxon>
        <taxon>Bdellovibrionota</taxon>
        <taxon>Bacteriovoracia</taxon>
        <taxon>Bacteriovoracales</taxon>
        <taxon>Bacteriovoracaceae</taxon>
        <taxon>Peredibacter</taxon>
    </lineage>
</organism>
<keyword evidence="3" id="KW-0597">Phosphoprotein</keyword>
<keyword evidence="9" id="KW-1185">Reference proteome</keyword>
<proteinExistence type="predicted"/>
<dbReference type="InterPro" id="IPR004358">
    <property type="entry name" value="Sig_transdc_His_kin-like_C"/>
</dbReference>
<evidence type="ECO:0000313" key="8">
    <source>
        <dbReference type="EMBL" id="WPU63212.1"/>
    </source>
</evidence>
<dbReference type="InterPro" id="IPR035965">
    <property type="entry name" value="PAS-like_dom_sf"/>
</dbReference>
<dbReference type="SUPFAM" id="SSF47384">
    <property type="entry name" value="Homodimeric domain of signal transducing histidine kinase"/>
    <property type="match status" value="1"/>
</dbReference>
<dbReference type="SUPFAM" id="SSF55785">
    <property type="entry name" value="PYP-like sensor domain (PAS domain)"/>
    <property type="match status" value="2"/>
</dbReference>
<gene>
    <name evidence="8" type="ORF">SOO65_11005</name>
</gene>
<sequence>MGVISELNPTLTEEIQRVAQIGYWKYLLDKGELQGSQIIYDIHEVPKGTDITLTDAMNFYHPNSREILESHFQACIEKGIPYDLEVLILTFKKNKKWVRTIGHPKIVDGKVTEVYGVFQDITHKKSLYDEILDSKERMDFILSSIKMGVWEWDCTNNRLHWDDTIFEMIEVMRGEIKSEAELYDKIIHPDDREMVTEAIQESLNKRSEFNLRYRIITPKGNTKYIMARGKVYKRDGITWFTGLSWDVTHETNLQETIKVQQTKIQTSARMASLGEMASGIAHEINNPLSVIQTQADFLKLKLKKHALNEDTIQTGLDKIIETCGRIVKIVKGLRTFSRHAENDPMTLVQLDEVLNDSISLISQKLNYSSIEVSIDKEDNLIVMGRPAQLGQVFLNLLSNSFDAIATLDKKWINIEVKRVGDKVRLRFVDSGTGIMDPHVTHIFQPFYTTKDVGKGTGLGLSISKGIIEEHGGKLHYDHCSKNTTFVIELPAVNS</sequence>
<dbReference type="PANTHER" id="PTHR43304:SF1">
    <property type="entry name" value="PAC DOMAIN-CONTAINING PROTEIN"/>
    <property type="match status" value="1"/>
</dbReference>
<dbReference type="EMBL" id="CP139487">
    <property type="protein sequence ID" value="WPU63212.1"/>
    <property type="molecule type" value="Genomic_DNA"/>
</dbReference>
<evidence type="ECO:0000256" key="1">
    <source>
        <dbReference type="ARBA" id="ARBA00000085"/>
    </source>
</evidence>
<dbReference type="PROSITE" id="PS50112">
    <property type="entry name" value="PAS"/>
    <property type="match status" value="1"/>
</dbReference>
<reference evidence="8 9" key="1">
    <citation type="submission" date="2023-11" db="EMBL/GenBank/DDBJ databases">
        <title>Peredibacter starrii A3.12.</title>
        <authorList>
            <person name="Mitchell R.J."/>
        </authorList>
    </citation>
    <scope>NUCLEOTIDE SEQUENCE [LARGE SCALE GENOMIC DNA]</scope>
    <source>
        <strain evidence="8 9">A3.12</strain>
    </source>
</reference>
<dbReference type="InterPro" id="IPR005467">
    <property type="entry name" value="His_kinase_dom"/>
</dbReference>
<evidence type="ECO:0000256" key="4">
    <source>
        <dbReference type="ARBA" id="ARBA00022679"/>
    </source>
</evidence>
<dbReference type="SMART" id="SM00091">
    <property type="entry name" value="PAS"/>
    <property type="match status" value="1"/>
</dbReference>
<dbReference type="InterPro" id="IPR036097">
    <property type="entry name" value="HisK_dim/P_sf"/>
</dbReference>
<feature type="domain" description="Histidine kinase" evidence="6">
    <location>
        <begin position="279"/>
        <end position="493"/>
    </location>
</feature>
<dbReference type="Gene3D" id="3.30.450.20">
    <property type="entry name" value="PAS domain"/>
    <property type="match status" value="2"/>
</dbReference>
<dbReference type="Proteomes" id="UP001324634">
    <property type="component" value="Chromosome"/>
</dbReference>
<keyword evidence="4" id="KW-0808">Transferase</keyword>
<dbReference type="PROSITE" id="PS50109">
    <property type="entry name" value="HIS_KIN"/>
    <property type="match status" value="1"/>
</dbReference>
<dbReference type="Gene3D" id="3.30.565.10">
    <property type="entry name" value="Histidine kinase-like ATPase, C-terminal domain"/>
    <property type="match status" value="1"/>
</dbReference>
<name>A0AAX4HIZ9_9BACT</name>
<dbReference type="SUPFAM" id="SSF55874">
    <property type="entry name" value="ATPase domain of HSP90 chaperone/DNA topoisomerase II/histidine kinase"/>
    <property type="match status" value="1"/>
</dbReference>
<dbReference type="InterPro" id="IPR003661">
    <property type="entry name" value="HisK_dim/P_dom"/>
</dbReference>
<dbReference type="PANTHER" id="PTHR43304">
    <property type="entry name" value="PHYTOCHROME-LIKE PROTEIN CPH1"/>
    <property type="match status" value="1"/>
</dbReference>
<accession>A0AAX4HIZ9</accession>
<evidence type="ECO:0000256" key="2">
    <source>
        <dbReference type="ARBA" id="ARBA00012438"/>
    </source>
</evidence>
<dbReference type="InterPro" id="IPR003594">
    <property type="entry name" value="HATPase_dom"/>
</dbReference>
<evidence type="ECO:0000313" key="9">
    <source>
        <dbReference type="Proteomes" id="UP001324634"/>
    </source>
</evidence>
<dbReference type="InterPro" id="IPR052162">
    <property type="entry name" value="Sensor_kinase/Photoreceptor"/>
</dbReference>
<comment type="catalytic activity">
    <reaction evidence="1">
        <text>ATP + protein L-histidine = ADP + protein N-phospho-L-histidine.</text>
        <dbReference type="EC" id="2.7.13.3"/>
    </reaction>
</comment>
<dbReference type="PRINTS" id="PR00344">
    <property type="entry name" value="BCTRLSENSOR"/>
</dbReference>
<dbReference type="AlphaFoldDB" id="A0AAX4HIZ9"/>
<evidence type="ECO:0000259" key="7">
    <source>
        <dbReference type="PROSITE" id="PS50112"/>
    </source>
</evidence>
<dbReference type="Pfam" id="PF00512">
    <property type="entry name" value="HisKA"/>
    <property type="match status" value="1"/>
</dbReference>
<dbReference type="SMART" id="SM00388">
    <property type="entry name" value="HisKA"/>
    <property type="match status" value="1"/>
</dbReference>
<dbReference type="CDD" id="cd00082">
    <property type="entry name" value="HisKA"/>
    <property type="match status" value="1"/>
</dbReference>
<dbReference type="KEGG" id="psti:SOO65_11005"/>
<feature type="domain" description="PAS" evidence="7">
    <location>
        <begin position="134"/>
        <end position="206"/>
    </location>
</feature>
<dbReference type="Pfam" id="PF02518">
    <property type="entry name" value="HATPase_c"/>
    <property type="match status" value="1"/>
</dbReference>
<dbReference type="CDD" id="cd00130">
    <property type="entry name" value="PAS"/>
    <property type="match status" value="1"/>
</dbReference>
<dbReference type="Pfam" id="PF08447">
    <property type="entry name" value="PAS_3"/>
    <property type="match status" value="1"/>
</dbReference>